<comment type="caution">
    <text evidence="1">The sequence shown here is derived from an EMBL/GenBank/DDBJ whole genome shotgun (WGS) entry which is preliminary data.</text>
</comment>
<accession>A0ACC5RCA1</accession>
<sequence length="155" mass="17494">MSKTEFIAEPGKQEIVMIRSFAAPRAKVFGAHVDPLAIPKWWGPRIVTTVVDKLDARHGGLWRFIQRDPSGNEYAFRGVFHESRAPERLVRTFEFEMMPEHVLLETVDFEETGGATKVTTRSVFQTLAARDGMLQSGAEGGAVETWDRLEEFLKA</sequence>
<proteinExistence type="predicted"/>
<gene>
    <name evidence="1" type="ORF">JHL16_28440</name>
</gene>
<dbReference type="EMBL" id="JAENHL010000008">
    <property type="protein sequence ID" value="MBK1870326.1"/>
    <property type="molecule type" value="Genomic_DNA"/>
</dbReference>
<reference evidence="1" key="1">
    <citation type="submission" date="2021-01" db="EMBL/GenBank/DDBJ databases">
        <authorList>
            <person name="Sun Q."/>
        </authorList>
    </citation>
    <scope>NUCLEOTIDE SEQUENCE</scope>
    <source>
        <strain evidence="1">YIM B02566</strain>
    </source>
</reference>
<organism evidence="1 2">
    <name type="scientific">Taklimakanibacter albus</name>
    <dbReference type="NCBI Taxonomy" id="2800327"/>
    <lineage>
        <taxon>Bacteria</taxon>
        <taxon>Pseudomonadati</taxon>
        <taxon>Pseudomonadota</taxon>
        <taxon>Alphaproteobacteria</taxon>
        <taxon>Hyphomicrobiales</taxon>
        <taxon>Aestuariivirgaceae</taxon>
        <taxon>Taklimakanibacter</taxon>
    </lineage>
</organism>
<keyword evidence="2" id="KW-1185">Reference proteome</keyword>
<evidence type="ECO:0000313" key="1">
    <source>
        <dbReference type="EMBL" id="MBK1870326.1"/>
    </source>
</evidence>
<protein>
    <submittedName>
        <fullName evidence="1">SRPBCC family protein</fullName>
    </submittedName>
</protein>
<evidence type="ECO:0000313" key="2">
    <source>
        <dbReference type="Proteomes" id="UP000616151"/>
    </source>
</evidence>
<dbReference type="Proteomes" id="UP000616151">
    <property type="component" value="Unassembled WGS sequence"/>
</dbReference>
<name>A0ACC5RCA1_9HYPH</name>